<dbReference type="GO" id="GO:0046872">
    <property type="term" value="F:metal ion binding"/>
    <property type="evidence" value="ECO:0007669"/>
    <property type="project" value="UniProtKB-KW"/>
</dbReference>
<keyword evidence="3 4" id="KW-0440">LIM domain</keyword>
<feature type="domain" description="LIM zinc-binding" evidence="6">
    <location>
        <begin position="211"/>
        <end position="273"/>
    </location>
</feature>
<evidence type="ECO:0000256" key="1">
    <source>
        <dbReference type="ARBA" id="ARBA00022723"/>
    </source>
</evidence>
<name>A0A6A4W7X7_AMPAM</name>
<keyword evidence="2 4" id="KW-0862">Zinc</keyword>
<evidence type="ECO:0000256" key="5">
    <source>
        <dbReference type="SAM" id="MobiDB-lite"/>
    </source>
</evidence>
<dbReference type="InterPro" id="IPR022735">
    <property type="entry name" value="bMERB_dom"/>
</dbReference>
<feature type="compositionally biased region" description="Low complexity" evidence="5">
    <location>
        <begin position="351"/>
        <end position="362"/>
    </location>
</feature>
<gene>
    <name evidence="8" type="primary">Mical_2</name>
    <name evidence="8" type="ORF">FJT64_027603</name>
</gene>
<evidence type="ECO:0000256" key="2">
    <source>
        <dbReference type="ARBA" id="ARBA00022833"/>
    </source>
</evidence>
<feature type="compositionally biased region" description="Basic and acidic residues" evidence="5">
    <location>
        <begin position="382"/>
        <end position="414"/>
    </location>
</feature>
<feature type="compositionally biased region" description="Low complexity" evidence="5">
    <location>
        <begin position="787"/>
        <end position="798"/>
    </location>
</feature>
<dbReference type="Proteomes" id="UP000440578">
    <property type="component" value="Unassembled WGS sequence"/>
</dbReference>
<keyword evidence="8" id="KW-0503">Monooxygenase</keyword>
<dbReference type="EMBL" id="VIIS01001334">
    <property type="protein sequence ID" value="KAF0299770.1"/>
    <property type="molecule type" value="Genomic_DNA"/>
</dbReference>
<protein>
    <submittedName>
        <fullName evidence="8">[F-actin]-monooxygenase Mical</fullName>
    </submittedName>
</protein>
<dbReference type="Pfam" id="PF12130">
    <property type="entry name" value="bMERB_dom"/>
    <property type="match status" value="1"/>
</dbReference>
<dbReference type="PROSITE" id="PS50023">
    <property type="entry name" value="LIM_DOMAIN_2"/>
    <property type="match status" value="1"/>
</dbReference>
<dbReference type="EMBL" id="VIIS01001334">
    <property type="protein sequence ID" value="KAF0299769.1"/>
    <property type="molecule type" value="Genomic_DNA"/>
</dbReference>
<dbReference type="PROSITE" id="PS51848">
    <property type="entry name" value="BMERB"/>
    <property type="match status" value="1"/>
</dbReference>
<feature type="compositionally biased region" description="Polar residues" evidence="5">
    <location>
        <begin position="840"/>
        <end position="854"/>
    </location>
</feature>
<dbReference type="SMART" id="SM01203">
    <property type="entry name" value="DUF3585"/>
    <property type="match status" value="1"/>
</dbReference>
<evidence type="ECO:0000313" key="8">
    <source>
        <dbReference type="EMBL" id="KAF0299770.1"/>
    </source>
</evidence>
<feature type="region of interest" description="Disordered" evidence="5">
    <location>
        <begin position="621"/>
        <end position="889"/>
    </location>
</feature>
<feature type="region of interest" description="Disordered" evidence="5">
    <location>
        <begin position="81"/>
        <end position="100"/>
    </location>
</feature>
<sequence>MVEIKRKNKAGIVHWERRRLRSLAQRKADLEATLLNGAAEEQEQGEFDDFTVHLYRKTAADFASRRSRLEDMVFRPSRMTPEVKKNAKQAEPELSKKEQFASKVKDLEAKFSGTYQPPDKKPKPVSRVIGRIEKDWNLQQIEKKIEENSRPFVNRDKDYPVPRWNRDAFDDKTIQSLSGGDVIPFRRFDYGQRGSNHVSAMAARFGNSHRPAAAAPAQRVFLVDRMVAQGKCFHPRCFRCEYCSVALKPGNYEYDADAGRFFCVPHFGLHSLVKYKYQQSEATTTVPPCPSPVTEQMRSHLSLRGVTPERAEFENSVCDPMSEDELLSEIDEDEWTDRNFLTTEEVLSGADCSDSDSCSPDSDQFEPALDDEEVLRLAERWRRLHDQPEPERRPPDQEPDSDRYESDGVERAGDASDTGHQSETEEEVSERLRRRAEDGLTEHVLRSNSPRKRTNGQGPQVSGPERVSQPRRSAGDSSSAASDTEIELRPPLPPAAAPRIVVQDTERPPDPDPELPEHRPEPIGAERDSHGSGSGSGSGKRKSSQERKAADVGRGDSKEKGKQKSPRKDIGKKITGSIPVLKKPVSSLIGRGVGKPASGKTVTTARIRVSPLVEEVSARLLRRGATEPSLVLPPRSALSGAPMRLSRLPEDLAQTTPQEPAQERPPEESLIRDLVLSRVRRSPEKQIRKRGQTQETPDVKDGKTSGSRVALTEPATPTTRKKKESSDLKKKRERRRSIIQTISDMFRHSTDKKEKDKEKDDGPDSSPPSKKAVAAAVAPSPPSGTDVSASPSPLAVAAGVKQTPLRNRLGLRFRKSKDKDKKLSASPSLSPPGTPVSADVTDSPSITDAVQRSQAAPEPKVTPSGRSSPEGTLSRRSRSGRAARHSEIRRQQRAQELQRQLGEVEVRQQELQLCADELEKTIRGETSDGCGELTDDAALMRDWFALVHERSLLVRRDQLLQLQLQELQLEDRHDRLQLELRERMASPEPQKNAEDIERERELVNTLLEISDQRRALRQAMDAEQDALRAECESAEARQQLLAAPPAPALLEESTV</sequence>
<feature type="region of interest" description="Disordered" evidence="5">
    <location>
        <begin position="382"/>
        <end position="602"/>
    </location>
</feature>
<feature type="compositionally biased region" description="Basic and acidic residues" evidence="5">
    <location>
        <begin position="543"/>
        <end position="572"/>
    </location>
</feature>
<evidence type="ECO:0000259" key="7">
    <source>
        <dbReference type="PROSITE" id="PS51848"/>
    </source>
</evidence>
<dbReference type="GO" id="GO:0004497">
    <property type="term" value="F:monooxygenase activity"/>
    <property type="evidence" value="ECO:0007669"/>
    <property type="project" value="UniProtKB-KW"/>
</dbReference>
<dbReference type="InterPro" id="IPR050540">
    <property type="entry name" value="F-actin_Monoox_Mical"/>
</dbReference>
<dbReference type="PANTHER" id="PTHR23167:SF54">
    <property type="entry name" value="[F-ACTIN]-MONOOXYGENASE MICAL"/>
    <property type="match status" value="1"/>
</dbReference>
<organism evidence="8 9">
    <name type="scientific">Amphibalanus amphitrite</name>
    <name type="common">Striped barnacle</name>
    <name type="synonym">Balanus amphitrite</name>
    <dbReference type="NCBI Taxonomy" id="1232801"/>
    <lineage>
        <taxon>Eukaryota</taxon>
        <taxon>Metazoa</taxon>
        <taxon>Ecdysozoa</taxon>
        <taxon>Arthropoda</taxon>
        <taxon>Crustacea</taxon>
        <taxon>Multicrustacea</taxon>
        <taxon>Cirripedia</taxon>
        <taxon>Thoracica</taxon>
        <taxon>Thoracicalcarea</taxon>
        <taxon>Balanomorpha</taxon>
        <taxon>Balanoidea</taxon>
        <taxon>Balanidae</taxon>
        <taxon>Amphibalaninae</taxon>
        <taxon>Amphibalanus</taxon>
    </lineage>
</organism>
<dbReference type="InterPro" id="IPR001781">
    <property type="entry name" value="Znf_LIM"/>
</dbReference>
<evidence type="ECO:0000313" key="9">
    <source>
        <dbReference type="Proteomes" id="UP000440578"/>
    </source>
</evidence>
<dbReference type="Gene3D" id="2.10.110.10">
    <property type="entry name" value="Cysteine Rich Protein"/>
    <property type="match status" value="1"/>
</dbReference>
<evidence type="ECO:0000259" key="6">
    <source>
        <dbReference type="PROSITE" id="PS50023"/>
    </source>
</evidence>
<keyword evidence="1 4" id="KW-0479">Metal-binding</keyword>
<evidence type="ECO:0000256" key="4">
    <source>
        <dbReference type="PROSITE-ProRule" id="PRU00125"/>
    </source>
</evidence>
<comment type="caution">
    <text evidence="8">The sequence shown here is derived from an EMBL/GenBank/DDBJ whole genome shotgun (WGS) entry which is preliminary data.</text>
</comment>
<keyword evidence="8" id="KW-0560">Oxidoreductase</keyword>
<feature type="compositionally biased region" description="Basic and acidic residues" evidence="5">
    <location>
        <begin position="745"/>
        <end position="762"/>
    </location>
</feature>
<feature type="domain" description="BMERB" evidence="7">
    <location>
        <begin position="884"/>
        <end position="1036"/>
    </location>
</feature>
<evidence type="ECO:0000256" key="3">
    <source>
        <dbReference type="ARBA" id="ARBA00023038"/>
    </source>
</evidence>
<feature type="compositionally biased region" description="Basic and acidic residues" evidence="5">
    <location>
        <begin position="504"/>
        <end position="530"/>
    </location>
</feature>
<dbReference type="OrthoDB" id="6382801at2759"/>
<accession>A0A6A4W7X7</accession>
<dbReference type="AlphaFoldDB" id="A0A6A4W7X7"/>
<feature type="compositionally biased region" description="Basic and acidic residues" evidence="5">
    <location>
        <begin position="429"/>
        <end position="445"/>
    </location>
</feature>
<dbReference type="SMART" id="SM00132">
    <property type="entry name" value="LIM"/>
    <property type="match status" value="1"/>
</dbReference>
<proteinExistence type="predicted"/>
<dbReference type="PANTHER" id="PTHR23167">
    <property type="entry name" value="CALPONIN HOMOLOGY DOMAIN-CONTAINING PROTEIN DDB_G0272472-RELATED"/>
    <property type="match status" value="1"/>
</dbReference>
<feature type="region of interest" description="Disordered" evidence="5">
    <location>
        <begin position="348"/>
        <end position="370"/>
    </location>
</feature>
<keyword evidence="9" id="KW-1185">Reference proteome</keyword>
<feature type="compositionally biased region" description="Basic and acidic residues" evidence="5">
    <location>
        <begin position="661"/>
        <end position="671"/>
    </location>
</feature>
<dbReference type="Pfam" id="PF00412">
    <property type="entry name" value="LIM"/>
    <property type="match status" value="1"/>
</dbReference>
<feature type="compositionally biased region" description="Low complexity" evidence="5">
    <location>
        <begin position="767"/>
        <end position="778"/>
    </location>
</feature>
<reference evidence="8 9" key="1">
    <citation type="submission" date="2019-07" db="EMBL/GenBank/DDBJ databases">
        <title>Draft genome assembly of a fouling barnacle, Amphibalanus amphitrite (Darwin, 1854): The first reference genome for Thecostraca.</title>
        <authorList>
            <person name="Kim W."/>
        </authorList>
    </citation>
    <scope>NUCLEOTIDE SEQUENCE [LARGE SCALE GENOMIC DNA]</scope>
    <source>
        <strain evidence="8">SNU_AA5</strain>
        <tissue evidence="8">Soma without cirri and trophi</tissue>
    </source>
</reference>